<feature type="coiled-coil region" evidence="1">
    <location>
        <begin position="192"/>
        <end position="219"/>
    </location>
</feature>
<keyword evidence="4" id="KW-1185">Reference proteome</keyword>
<keyword evidence="1" id="KW-0175">Coiled coil</keyword>
<dbReference type="AlphaFoldDB" id="A0AAN8X362"/>
<dbReference type="EMBL" id="JAXCGZ010015112">
    <property type="protein sequence ID" value="KAK7071239.1"/>
    <property type="molecule type" value="Genomic_DNA"/>
</dbReference>
<dbReference type="Proteomes" id="UP001381693">
    <property type="component" value="Unassembled WGS sequence"/>
</dbReference>
<evidence type="ECO:0000256" key="1">
    <source>
        <dbReference type="SAM" id="Coils"/>
    </source>
</evidence>
<protein>
    <submittedName>
        <fullName evidence="3">Uncharacterized protein</fullName>
    </submittedName>
</protein>
<dbReference type="Gene3D" id="1.10.287.700">
    <property type="entry name" value="Helix hairpin bin"/>
    <property type="match status" value="1"/>
</dbReference>
<proteinExistence type="predicted"/>
<evidence type="ECO:0000313" key="4">
    <source>
        <dbReference type="Proteomes" id="UP001381693"/>
    </source>
</evidence>
<accession>A0AAN8X362</accession>
<reference evidence="3 4" key="1">
    <citation type="submission" date="2023-11" db="EMBL/GenBank/DDBJ databases">
        <title>Halocaridina rubra genome assembly.</title>
        <authorList>
            <person name="Smith C."/>
        </authorList>
    </citation>
    <scope>NUCLEOTIDE SEQUENCE [LARGE SCALE GENOMIC DNA]</scope>
    <source>
        <strain evidence="3">EP-1</strain>
        <tissue evidence="3">Whole</tissue>
    </source>
</reference>
<feature type="chain" id="PRO_5042902468" evidence="2">
    <location>
        <begin position="29"/>
        <end position="778"/>
    </location>
</feature>
<gene>
    <name evidence="3" type="ORF">SK128_015143</name>
</gene>
<evidence type="ECO:0000313" key="3">
    <source>
        <dbReference type="EMBL" id="KAK7071239.1"/>
    </source>
</evidence>
<sequence length="778" mass="84616">MATLSQFTMAIWILMALTLFILSDHARAATGHSIKNPLKYSPQINLSVKSPTLRRLTWWRWGNDDEEATEATSESVDATFSTTSIPVPVTTEAQSRWRSWFTRAKDKLSRAAKKVKDELIEAKESYSRGLSYVGSAAKEGFKGAGRAIKTGAKKLGNATLTAGRAIKAGAKSFGTAIKRGYQKIRLKFSGENEKFKIVANRLKEKLEEGDERAKILMEKLGINITYSGDKILSSQIANKNISVTEVLRNEGMLSNKSVSYYTAIEQPEIDVFSITNESNHETIKPDDSVHNINGRDEFYITETVILSENNKATYTNSLEVSTGYYSSDIPSTFTTAEVATHTLPSEISSANKTSFTDNEALNKYHTAHSVDKMATVPSTMLENYTETFSSTQTSSLESTLFHSNATVNTYSTSSLPVSHSLDSESLTSELVEEKIILTNITHKTNLDILTTATTIETTEVPAISDSASTLDIELANHIKDTSILPSDAVSGSSLRNGTEYSILLTDILDMDYQDTTTTKNTVSSSNNVMNIDIASSTSTATVDSEFASSNNTTTVGLDSHSSTSSTPVDSASSISMTTEYSAFTFSNSTTTVGLTSASYINAIPVDSASSTSSSIADSVSVSSTKMTTSDLAFASFTSASTPDSLTSSTSIPTEESDFITISMILSSFKTPLTTTTNATTVYLKTSTATTVPSTSWPTSAPTMEEATYISPDDDVSADGSTFVESEPYVPPPFPDIFSDIEVHHRLREFYDQGDFSHAEMVAVFNFDPDNYEYYDYTY</sequence>
<keyword evidence="2" id="KW-0732">Signal</keyword>
<name>A0AAN8X362_HALRR</name>
<comment type="caution">
    <text evidence="3">The sequence shown here is derived from an EMBL/GenBank/DDBJ whole genome shotgun (WGS) entry which is preliminary data.</text>
</comment>
<feature type="signal peptide" evidence="2">
    <location>
        <begin position="1"/>
        <end position="28"/>
    </location>
</feature>
<evidence type="ECO:0000256" key="2">
    <source>
        <dbReference type="SAM" id="SignalP"/>
    </source>
</evidence>
<organism evidence="3 4">
    <name type="scientific">Halocaridina rubra</name>
    <name type="common">Hawaiian red shrimp</name>
    <dbReference type="NCBI Taxonomy" id="373956"/>
    <lineage>
        <taxon>Eukaryota</taxon>
        <taxon>Metazoa</taxon>
        <taxon>Ecdysozoa</taxon>
        <taxon>Arthropoda</taxon>
        <taxon>Crustacea</taxon>
        <taxon>Multicrustacea</taxon>
        <taxon>Malacostraca</taxon>
        <taxon>Eumalacostraca</taxon>
        <taxon>Eucarida</taxon>
        <taxon>Decapoda</taxon>
        <taxon>Pleocyemata</taxon>
        <taxon>Caridea</taxon>
        <taxon>Atyoidea</taxon>
        <taxon>Atyidae</taxon>
        <taxon>Halocaridina</taxon>
    </lineage>
</organism>